<dbReference type="GO" id="GO:0019684">
    <property type="term" value="P:photosynthesis, light reaction"/>
    <property type="evidence" value="ECO:0007669"/>
    <property type="project" value="InterPro"/>
</dbReference>
<gene>
    <name evidence="2" type="ORF">GF339_14350</name>
</gene>
<dbReference type="Pfam" id="PF05239">
    <property type="entry name" value="PRC"/>
    <property type="match status" value="1"/>
</dbReference>
<proteinExistence type="predicted"/>
<dbReference type="SUPFAM" id="SSF50346">
    <property type="entry name" value="PRC-barrel domain"/>
    <property type="match status" value="2"/>
</dbReference>
<evidence type="ECO:0000313" key="2">
    <source>
        <dbReference type="EMBL" id="MBD3325764.1"/>
    </source>
</evidence>
<dbReference type="AlphaFoldDB" id="A0A9D5JWU6"/>
<evidence type="ECO:0000313" key="3">
    <source>
        <dbReference type="Proteomes" id="UP000649604"/>
    </source>
</evidence>
<sequence length="251" mass="29292">MIFRSIKFLADYTIRATDGEIGTIHDFLCDEVTWTLRYLVVDTGRWLPGRKVLLATTAVESADAEEQQFAVNLTKAQVKDSPEIDVERPITLKEQIHLHDYFTWPYYWTTHDFSAAFTPTAPPIPQNRTDRRPTTGELKLQDPHLKSTNAVRGYHIQAQDGEIGHVDDFLIEEEQWKLRYVIVDTRNWLPGKHVLIAPEWITNLDVLDEKVHVDLKQEAIKSSPEYVPSERLNRAYENELYEHYGLPKYWE</sequence>
<feature type="domain" description="PRC-barrel" evidence="1">
    <location>
        <begin position="157"/>
        <end position="216"/>
    </location>
</feature>
<dbReference type="EMBL" id="WJJP01000465">
    <property type="protein sequence ID" value="MBD3325764.1"/>
    <property type="molecule type" value="Genomic_DNA"/>
</dbReference>
<name>A0A9D5JWU6_9BACT</name>
<dbReference type="InterPro" id="IPR027275">
    <property type="entry name" value="PRC-brl_dom"/>
</dbReference>
<dbReference type="InterPro" id="IPR011033">
    <property type="entry name" value="PRC_barrel-like_sf"/>
</dbReference>
<dbReference type="PANTHER" id="PTHR36505:SF1">
    <property type="entry name" value="BLR1072 PROTEIN"/>
    <property type="match status" value="1"/>
</dbReference>
<comment type="caution">
    <text evidence="2">The sequence shown here is derived from an EMBL/GenBank/DDBJ whole genome shotgun (WGS) entry which is preliminary data.</text>
</comment>
<evidence type="ECO:0000259" key="1">
    <source>
        <dbReference type="Pfam" id="PF05239"/>
    </source>
</evidence>
<dbReference type="InterPro" id="IPR014747">
    <property type="entry name" value="Bac_photo_RC_H_C"/>
</dbReference>
<reference evidence="2" key="1">
    <citation type="submission" date="2019-11" db="EMBL/GenBank/DDBJ databases">
        <title>Microbial mats filling the niche in hypersaline microbial mats.</title>
        <authorList>
            <person name="Wong H.L."/>
            <person name="Macleod F.I."/>
            <person name="White R.A. III"/>
            <person name="Burns B.P."/>
        </authorList>
    </citation>
    <scope>NUCLEOTIDE SEQUENCE</scope>
    <source>
        <strain evidence="2">Rbin_158</strain>
    </source>
</reference>
<dbReference type="GO" id="GO:0030077">
    <property type="term" value="C:plasma membrane light-harvesting complex"/>
    <property type="evidence" value="ECO:0007669"/>
    <property type="project" value="InterPro"/>
</dbReference>
<dbReference type="PANTHER" id="PTHR36505">
    <property type="entry name" value="BLR1072 PROTEIN"/>
    <property type="match status" value="1"/>
</dbReference>
<protein>
    <submittedName>
        <fullName evidence="2">PRC-barrel domain containing protein</fullName>
    </submittedName>
</protein>
<dbReference type="Proteomes" id="UP000649604">
    <property type="component" value="Unassembled WGS sequence"/>
</dbReference>
<accession>A0A9D5JWU6</accession>
<dbReference type="Gene3D" id="3.90.50.10">
    <property type="entry name" value="Photosynthetic Reaction Center, subunit H, domain 2"/>
    <property type="match status" value="2"/>
</dbReference>
<organism evidence="2 3">
    <name type="scientific">candidate division KSB3 bacterium</name>
    <dbReference type="NCBI Taxonomy" id="2044937"/>
    <lineage>
        <taxon>Bacteria</taxon>
        <taxon>candidate division KSB3</taxon>
    </lineage>
</organism>